<evidence type="ECO:0000313" key="5">
    <source>
        <dbReference type="Proteomes" id="UP000306317"/>
    </source>
</evidence>
<protein>
    <submittedName>
        <fullName evidence="4">Epimerase</fullName>
    </submittedName>
</protein>
<gene>
    <name evidence="4" type="ORF">B1991_01670</name>
</gene>
<feature type="domain" description="NAD-dependent epimerase/dehydratase" evidence="3">
    <location>
        <begin position="5"/>
        <end position="234"/>
    </location>
</feature>
<organism evidence="4 5">
    <name type="scientific">Rhodanobacter lindaniclasticus</name>
    <dbReference type="NCBI Taxonomy" id="75310"/>
    <lineage>
        <taxon>Bacteria</taxon>
        <taxon>Pseudomonadati</taxon>
        <taxon>Pseudomonadota</taxon>
        <taxon>Gammaproteobacteria</taxon>
        <taxon>Lysobacterales</taxon>
        <taxon>Rhodanobacteraceae</taxon>
        <taxon>Rhodanobacter</taxon>
    </lineage>
</organism>
<reference evidence="4 5" key="1">
    <citation type="submission" date="2017-02" db="EMBL/GenBank/DDBJ databases">
        <title>Whole genome sequencing of Rhodanobacter lindaniclasticus DSM 17932.</title>
        <authorList>
            <person name="Kumar S."/>
            <person name="Patil P."/>
            <person name="Patil P.B."/>
        </authorList>
    </citation>
    <scope>NUCLEOTIDE SEQUENCE [LARGE SCALE GENOMIC DNA]</scope>
    <source>
        <strain evidence="4 5">DSM 17932</strain>
    </source>
</reference>
<proteinExistence type="inferred from homology"/>
<name>A0A4S3KM02_9GAMM</name>
<comment type="caution">
    <text evidence="4">The sequence shown here is derived from an EMBL/GenBank/DDBJ whole genome shotgun (WGS) entry which is preliminary data.</text>
</comment>
<sequence length="308" mass="33191">MGDSILITGAGGFIGRQLVRTLAQRGERVIAASRSPAEFDGANVEPVEGMLREPEDFAPWVARSRVVVYLASTSTPGTSAGHPIEDVTGNLLPLTALLQTMQNHPGVDLLYLSSGGALYAPNDGEAASERTPVRPRSYHGAGKIAAEYFISAWCNQYSGRAMIVRPSNVYGPGQLERAGFGIVPAAMGKIRRNEVLRVWGDGSAIRDYLYIDDLIRLVTAILAKPMPPGARVVNACSGIGTSLKDLFEALQEVTGATLLCRYEADRPVDASSIVMDPSFALQEFGFSAATPLREGLKRTWIWLNSIMH</sequence>
<accession>A0A4S3KM02</accession>
<dbReference type="RefSeq" id="WP_136256971.1">
    <property type="nucleotide sequence ID" value="NZ_MWIO01000004.1"/>
</dbReference>
<dbReference type="Proteomes" id="UP000306317">
    <property type="component" value="Unassembled WGS sequence"/>
</dbReference>
<keyword evidence="5" id="KW-1185">Reference proteome</keyword>
<evidence type="ECO:0000259" key="3">
    <source>
        <dbReference type="Pfam" id="PF01370"/>
    </source>
</evidence>
<dbReference type="Gene3D" id="3.40.50.720">
    <property type="entry name" value="NAD(P)-binding Rossmann-like Domain"/>
    <property type="match status" value="1"/>
</dbReference>
<comment type="similarity">
    <text evidence="2">Belongs to the NAD(P)-dependent epimerase/dehydratase family.</text>
</comment>
<dbReference type="PANTHER" id="PTHR43000">
    <property type="entry name" value="DTDP-D-GLUCOSE 4,6-DEHYDRATASE-RELATED"/>
    <property type="match status" value="1"/>
</dbReference>
<comment type="pathway">
    <text evidence="1">Bacterial outer membrane biogenesis; LPS O-antigen biosynthesis.</text>
</comment>
<dbReference type="InterPro" id="IPR036291">
    <property type="entry name" value="NAD(P)-bd_dom_sf"/>
</dbReference>
<dbReference type="SUPFAM" id="SSF51735">
    <property type="entry name" value="NAD(P)-binding Rossmann-fold domains"/>
    <property type="match status" value="1"/>
</dbReference>
<dbReference type="Pfam" id="PF01370">
    <property type="entry name" value="Epimerase"/>
    <property type="match status" value="1"/>
</dbReference>
<dbReference type="OrthoDB" id="5295702at2"/>
<dbReference type="EMBL" id="MWIO01000004">
    <property type="protein sequence ID" value="THD09925.1"/>
    <property type="molecule type" value="Genomic_DNA"/>
</dbReference>
<evidence type="ECO:0000313" key="4">
    <source>
        <dbReference type="EMBL" id="THD09925.1"/>
    </source>
</evidence>
<dbReference type="InterPro" id="IPR001509">
    <property type="entry name" value="Epimerase_deHydtase"/>
</dbReference>
<dbReference type="AlphaFoldDB" id="A0A4S3KM02"/>
<evidence type="ECO:0000256" key="2">
    <source>
        <dbReference type="ARBA" id="ARBA00007637"/>
    </source>
</evidence>
<evidence type="ECO:0000256" key="1">
    <source>
        <dbReference type="ARBA" id="ARBA00005125"/>
    </source>
</evidence>